<gene>
    <name evidence="1" type="ORF">UFOPK2761_00798</name>
</gene>
<dbReference type="InterPro" id="IPR006059">
    <property type="entry name" value="SBP"/>
</dbReference>
<accession>A0A6J6SJB6</accession>
<dbReference type="Gene3D" id="3.40.190.10">
    <property type="entry name" value="Periplasmic binding protein-like II"/>
    <property type="match status" value="1"/>
</dbReference>
<dbReference type="PANTHER" id="PTHR43649">
    <property type="entry name" value="ARABINOSE-BINDING PROTEIN-RELATED"/>
    <property type="match status" value="1"/>
</dbReference>
<name>A0A6J6SJB6_9ZZZZ</name>
<protein>
    <submittedName>
        <fullName evidence="1">Unannotated protein</fullName>
    </submittedName>
</protein>
<evidence type="ECO:0000313" key="1">
    <source>
        <dbReference type="EMBL" id="CAB4734798.1"/>
    </source>
</evidence>
<proteinExistence type="predicted"/>
<dbReference type="EMBL" id="CAEZYQ010000004">
    <property type="protein sequence ID" value="CAB4734798.1"/>
    <property type="molecule type" value="Genomic_DNA"/>
</dbReference>
<organism evidence="1">
    <name type="scientific">freshwater metagenome</name>
    <dbReference type="NCBI Taxonomy" id="449393"/>
    <lineage>
        <taxon>unclassified sequences</taxon>
        <taxon>metagenomes</taxon>
        <taxon>ecological metagenomes</taxon>
    </lineage>
</organism>
<dbReference type="InterPro" id="IPR050490">
    <property type="entry name" value="Bact_solute-bd_prot1"/>
</dbReference>
<dbReference type="AlphaFoldDB" id="A0A6J6SJB6"/>
<reference evidence="1" key="1">
    <citation type="submission" date="2020-05" db="EMBL/GenBank/DDBJ databases">
        <authorList>
            <person name="Chiriac C."/>
            <person name="Salcher M."/>
            <person name="Ghai R."/>
            <person name="Kavagutti S V."/>
        </authorList>
    </citation>
    <scope>NUCLEOTIDE SEQUENCE</scope>
</reference>
<dbReference type="SUPFAM" id="SSF53850">
    <property type="entry name" value="Periplasmic binding protein-like II"/>
    <property type="match status" value="1"/>
</dbReference>
<dbReference type="PANTHER" id="PTHR43649:SF12">
    <property type="entry name" value="DIACETYLCHITOBIOSE BINDING PROTEIN DASA"/>
    <property type="match status" value="1"/>
</dbReference>
<dbReference type="Pfam" id="PF13416">
    <property type="entry name" value="SBP_bac_8"/>
    <property type="match status" value="1"/>
</dbReference>
<sequence>MRVTAVATGSPRGRARLRRAGVAATCVALLATLAACTSEDDQPPLSPDPVPAPRAEDQLTLAVWGSAIEVATYERLMAEYSARSDTSEVEVVAFADREEAMDAIEAGEVRPDVFMASRRDLSRLREDGRTIPVDELLDERFVEFGDGYARDALLAFSADQRLQCMPFEVSPTVVYYNKDLVDFERMRERGLDAPTSPNRWSFEQFREAAEFATRPRRGTKGVHVDPSLAGLAPFVYAGGGDLFADGEPPTSLAFSEESTREALERTLALLRSGPLTLSDSQLERASALEWFRRGKLAMITGDRSWVPGLRVTQGLEFDVMPIPTIEETATTGELIGFCLARRPVSLSGAADLLVHLISDDVVRPLTRSGSLVPANQQVALSEDFLQPGRLPESATVFTDSVDDMVIPPLLDSWGPLQRAVDELVASLVTAPGVLDLETVTAEIDLASQLVLAPDPVVGEDGEPVEEPQD</sequence>